<accession>A0A6N9T3J7</accession>
<protein>
    <submittedName>
        <fullName evidence="2">Uncharacterized protein</fullName>
    </submittedName>
</protein>
<keyword evidence="1" id="KW-0732">Signal</keyword>
<proteinExistence type="predicted"/>
<dbReference type="Proteomes" id="UP000469011">
    <property type="component" value="Unassembled WGS sequence"/>
</dbReference>
<reference evidence="2 3" key="1">
    <citation type="submission" date="2020-01" db="EMBL/GenBank/DDBJ databases">
        <title>Jiella pacifica sp. nov.</title>
        <authorList>
            <person name="Xue Z."/>
            <person name="Zhu S."/>
            <person name="Chen J."/>
            <person name="Yang J."/>
        </authorList>
    </citation>
    <scope>NUCLEOTIDE SEQUENCE [LARGE SCALE GENOMIC DNA]</scope>
    <source>
        <strain evidence="2 3">40Bstr34</strain>
    </source>
</reference>
<name>A0A6N9T3J7_9HYPH</name>
<evidence type="ECO:0000313" key="2">
    <source>
        <dbReference type="EMBL" id="NDW05821.1"/>
    </source>
</evidence>
<organism evidence="2 3">
    <name type="scientific">Jiella pacifica</name>
    <dbReference type="NCBI Taxonomy" id="2696469"/>
    <lineage>
        <taxon>Bacteria</taxon>
        <taxon>Pseudomonadati</taxon>
        <taxon>Pseudomonadota</taxon>
        <taxon>Alphaproteobacteria</taxon>
        <taxon>Hyphomicrobiales</taxon>
        <taxon>Aurantimonadaceae</taxon>
        <taxon>Jiella</taxon>
    </lineage>
</organism>
<evidence type="ECO:0000313" key="3">
    <source>
        <dbReference type="Proteomes" id="UP000469011"/>
    </source>
</evidence>
<keyword evidence="3" id="KW-1185">Reference proteome</keyword>
<evidence type="ECO:0000256" key="1">
    <source>
        <dbReference type="SAM" id="SignalP"/>
    </source>
</evidence>
<dbReference type="EMBL" id="JAAAMG010000012">
    <property type="protein sequence ID" value="NDW05821.1"/>
    <property type="molecule type" value="Genomic_DNA"/>
</dbReference>
<feature type="signal peptide" evidence="1">
    <location>
        <begin position="1"/>
        <end position="19"/>
    </location>
</feature>
<gene>
    <name evidence="2" type="ORF">GTK09_15455</name>
</gene>
<sequence>MRVLVLVLVLVFAAALPLAGCNASAPYPNGSPFVGARVSANPYRQGTPEFCRQYARQTAANTYEGRIDRGEDGFGVRALTRQSAARDGERAYRRCLRRGR</sequence>
<dbReference type="RefSeq" id="WP_163464075.1">
    <property type="nucleotide sequence ID" value="NZ_JAAAMG010000012.1"/>
</dbReference>
<feature type="chain" id="PRO_5026794145" evidence="1">
    <location>
        <begin position="20"/>
        <end position="100"/>
    </location>
</feature>
<dbReference type="AlphaFoldDB" id="A0A6N9T3J7"/>
<comment type="caution">
    <text evidence="2">The sequence shown here is derived from an EMBL/GenBank/DDBJ whole genome shotgun (WGS) entry which is preliminary data.</text>
</comment>